<evidence type="ECO:0000256" key="2">
    <source>
        <dbReference type="ARBA" id="ARBA00022729"/>
    </source>
</evidence>
<dbReference type="SUPFAM" id="SSF53850">
    <property type="entry name" value="Periplasmic binding protein-like II"/>
    <property type="match status" value="1"/>
</dbReference>
<evidence type="ECO:0000256" key="6">
    <source>
        <dbReference type="ARBA" id="ARBA00023316"/>
    </source>
</evidence>
<keyword evidence="4 7" id="KW-0998">Cell outer membrane</keyword>
<organism evidence="9 10">
    <name type="scientific">Methyloprofundus sedimenti</name>
    <dbReference type="NCBI Taxonomy" id="1420851"/>
    <lineage>
        <taxon>Bacteria</taxon>
        <taxon>Pseudomonadati</taxon>
        <taxon>Pseudomonadota</taxon>
        <taxon>Gammaproteobacteria</taxon>
        <taxon>Methylococcales</taxon>
        <taxon>Methylococcaceae</taxon>
        <taxon>Methyloprofundus</taxon>
    </lineage>
</organism>
<feature type="region of interest" description="LT domain" evidence="7">
    <location>
        <begin position="273"/>
        <end position="479"/>
    </location>
</feature>
<evidence type="ECO:0000256" key="5">
    <source>
        <dbReference type="ARBA" id="ARBA00023239"/>
    </source>
</evidence>
<dbReference type="EMBL" id="LPUF01000001">
    <property type="protein sequence ID" value="OQK16395.1"/>
    <property type="molecule type" value="Genomic_DNA"/>
</dbReference>
<comment type="function">
    <text evidence="7">Murein-degrading enzyme that degrades murein glycan strands and insoluble, high-molecular weight murein sacculi, with the concomitant formation of a 1,6-anhydromuramoyl product. Lytic transglycosylases (LTs) play an integral role in the metabolism of the peptidoglycan (PG) sacculus. Their lytic action creates space within the PG sacculus to allow for its expansion as well as for the insertion of various structures such as secretion systems and flagella.</text>
</comment>
<dbReference type="PANTHER" id="PTHR35936">
    <property type="entry name" value="MEMBRANE-BOUND LYTIC MUREIN TRANSGLYCOSYLASE F"/>
    <property type="match status" value="1"/>
</dbReference>
<dbReference type="CDD" id="cd13403">
    <property type="entry name" value="MLTF-like"/>
    <property type="match status" value="1"/>
</dbReference>
<comment type="similarity">
    <text evidence="7">In the C-terminal section; belongs to the transglycosylase Slt family.</text>
</comment>
<dbReference type="NCBIfam" id="NF008112">
    <property type="entry name" value="PRK10859.1"/>
    <property type="match status" value="1"/>
</dbReference>
<gene>
    <name evidence="7" type="primary">mltF</name>
    <name evidence="9" type="ORF">AU255_00320</name>
</gene>
<proteinExistence type="inferred from homology"/>
<evidence type="ECO:0000256" key="3">
    <source>
        <dbReference type="ARBA" id="ARBA00023136"/>
    </source>
</evidence>
<dbReference type="GO" id="GO:0016998">
    <property type="term" value="P:cell wall macromolecule catabolic process"/>
    <property type="evidence" value="ECO:0007669"/>
    <property type="project" value="UniProtKB-UniRule"/>
</dbReference>
<comment type="similarity">
    <text evidence="1">Belongs to the bacterial solute-binding protein 3 family.</text>
</comment>
<comment type="catalytic activity">
    <reaction evidence="7">
        <text>Exolytic cleavage of the (1-&gt;4)-beta-glycosidic linkage between N-acetylmuramic acid (MurNAc) and N-acetylglucosamine (GlcNAc) residues in peptidoglycan, from either the reducing or the non-reducing ends of the peptidoglycan chains, with concomitant formation of a 1,6-anhydrobond in the MurNAc residue.</text>
        <dbReference type="EC" id="4.2.2.n1"/>
    </reaction>
</comment>
<dbReference type="InterPro" id="IPR001638">
    <property type="entry name" value="Solute-binding_3/MltF_N"/>
</dbReference>
<dbReference type="Pfam" id="PF01464">
    <property type="entry name" value="SLT"/>
    <property type="match status" value="1"/>
</dbReference>
<comment type="caution">
    <text evidence="9">The sequence shown here is derived from an EMBL/GenBank/DDBJ whole genome shotgun (WGS) entry which is preliminary data.</text>
</comment>
<dbReference type="GO" id="GO:0008933">
    <property type="term" value="F:peptidoglycan lytic transglycosylase activity"/>
    <property type="evidence" value="ECO:0007669"/>
    <property type="project" value="UniProtKB-UniRule"/>
</dbReference>
<dbReference type="InterPro" id="IPR023703">
    <property type="entry name" value="MltF"/>
</dbReference>
<sequence>MTFFQRLYFGLAFFCLSACDPQAQNKPQAPENSVKYENQLERVRKAGVLTVLTRYDPTTYYEAADGYSGLEYDLVQLFAEHLQVKSKFIIPDTFSDILQKTQAGEADFAAAGISITESRKQQFLFAPHYHKITEQVIYRTGSNRPKNTSDLTDGILEIAKGTSHAESLVKLQKTTPQLQWLTNDKLDTNSLLYLVNERLIDYTIADSNQITLIRRFYPKLNVAFTISPTRHLAWAFKKSGDLSLYNEAVLFFKKIKKSKKLEQLIERHYGHTRNITYVGNCSFRLHLQSLLPKYQELFQGAADKYAFDWRLLAAISYQESHWTENAVSPTGVKGLMMLTKAAADQVGVKDRTKPKDSIFGGASYLKQRLKKTPERIPEPDRTWFALASYNIGFGHLEDARVITQKLGKNPDKWIDVKQSLPLLTKKRWFTKTKHGYARGKEPVMYVDNIRNYLDLLIWYTSNKEITEMSTMQPNAMSFY</sequence>
<protein>
    <recommendedName>
        <fullName evidence="7">Membrane-bound lytic murein transglycosylase F</fullName>
        <ecNumber evidence="7">4.2.2.n1</ecNumber>
    </recommendedName>
    <alternativeName>
        <fullName evidence="7">Murein lyase F</fullName>
    </alternativeName>
</protein>
<evidence type="ECO:0000313" key="9">
    <source>
        <dbReference type="EMBL" id="OQK16395.1"/>
    </source>
</evidence>
<evidence type="ECO:0000256" key="7">
    <source>
        <dbReference type="HAMAP-Rule" id="MF_02016"/>
    </source>
</evidence>
<dbReference type="SMART" id="SM00062">
    <property type="entry name" value="PBPb"/>
    <property type="match status" value="1"/>
</dbReference>
<evidence type="ECO:0000256" key="1">
    <source>
        <dbReference type="ARBA" id="ARBA00010333"/>
    </source>
</evidence>
<dbReference type="HAMAP" id="MF_02016">
    <property type="entry name" value="MltF"/>
    <property type="match status" value="1"/>
</dbReference>
<accession>A0A1V8M494</accession>
<evidence type="ECO:0000259" key="8">
    <source>
        <dbReference type="SMART" id="SM00062"/>
    </source>
</evidence>
<dbReference type="GO" id="GO:0009279">
    <property type="term" value="C:cell outer membrane"/>
    <property type="evidence" value="ECO:0007669"/>
    <property type="project" value="UniProtKB-SubCell"/>
</dbReference>
<feature type="domain" description="Solute-binding protein family 3/N-terminal" evidence="8">
    <location>
        <begin position="48"/>
        <end position="272"/>
    </location>
</feature>
<dbReference type="CDD" id="cd01009">
    <property type="entry name" value="PBP2_YfhD_N"/>
    <property type="match status" value="1"/>
</dbReference>
<keyword evidence="5 7" id="KW-0456">Lyase</keyword>
<feature type="active site" evidence="7">
    <location>
        <position position="319"/>
    </location>
</feature>
<dbReference type="GO" id="GO:0071555">
    <property type="term" value="P:cell wall organization"/>
    <property type="evidence" value="ECO:0007669"/>
    <property type="project" value="UniProtKB-KW"/>
</dbReference>
<dbReference type="Gene3D" id="1.10.530.10">
    <property type="match status" value="1"/>
</dbReference>
<keyword evidence="3 7" id="KW-0472">Membrane</keyword>
<dbReference type="Gene3D" id="3.40.190.10">
    <property type="entry name" value="Periplasmic binding protein-like II"/>
    <property type="match status" value="2"/>
</dbReference>
<dbReference type="Pfam" id="PF00497">
    <property type="entry name" value="SBP_bac_3"/>
    <property type="match status" value="1"/>
</dbReference>
<keyword evidence="6 7" id="KW-0961">Cell wall biogenesis/degradation</keyword>
<dbReference type="InterPro" id="IPR023346">
    <property type="entry name" value="Lysozyme-like_dom_sf"/>
</dbReference>
<comment type="caution">
    <text evidence="7">Lacks conserved residue(s) required for the propagation of feature annotation.</text>
</comment>
<comment type="similarity">
    <text evidence="7">In the N-terminal section; belongs to the bacterial solute-binding protein 3 family.</text>
</comment>
<reference evidence="9 10" key="1">
    <citation type="submission" date="2015-12" db="EMBL/GenBank/DDBJ databases">
        <authorList>
            <person name="Shamseldin A."/>
            <person name="Moawad H."/>
            <person name="Abd El-Rahim W.M."/>
            <person name="Sadowsky M.J."/>
        </authorList>
    </citation>
    <scope>NUCLEOTIDE SEQUENCE [LARGE SCALE GENOMIC DNA]</scope>
    <source>
        <strain evidence="9 10">WF1</strain>
    </source>
</reference>
<dbReference type="AlphaFoldDB" id="A0A1V8M494"/>
<keyword evidence="2 7" id="KW-0732">Signal</keyword>
<evidence type="ECO:0000256" key="4">
    <source>
        <dbReference type="ARBA" id="ARBA00023237"/>
    </source>
</evidence>
<dbReference type="GO" id="GO:0009253">
    <property type="term" value="P:peptidoglycan catabolic process"/>
    <property type="evidence" value="ECO:0007669"/>
    <property type="project" value="TreeGrafter"/>
</dbReference>
<dbReference type="PANTHER" id="PTHR35936:SF32">
    <property type="entry name" value="MEMBRANE-BOUND LYTIC MUREIN TRANSGLYCOSYLASE F"/>
    <property type="match status" value="1"/>
</dbReference>
<comment type="domain">
    <text evidence="7">The N-terminal domain does not have lytic activity and probably modulates enzymatic activity. The C-terminal domain is the catalytic active domain.</text>
</comment>
<dbReference type="InterPro" id="IPR008258">
    <property type="entry name" value="Transglycosylase_SLT_dom_1"/>
</dbReference>
<dbReference type="Proteomes" id="UP000191980">
    <property type="component" value="Unassembled WGS sequence"/>
</dbReference>
<dbReference type="SUPFAM" id="SSF53955">
    <property type="entry name" value="Lysozyme-like"/>
    <property type="match status" value="1"/>
</dbReference>
<comment type="subcellular location">
    <subcellularLocation>
        <location evidence="7">Cell outer membrane</location>
        <topology evidence="7">Peripheral membrane protein</topology>
    </subcellularLocation>
    <text evidence="7">Attached to the inner leaflet of the outer membrane.</text>
</comment>
<dbReference type="EC" id="4.2.2.n1" evidence="7"/>
<evidence type="ECO:0000313" key="10">
    <source>
        <dbReference type="Proteomes" id="UP000191980"/>
    </source>
</evidence>
<keyword evidence="10" id="KW-1185">Reference proteome</keyword>
<name>A0A1V8M494_9GAMM</name>
<dbReference type="STRING" id="1420851.AU255_00320"/>